<dbReference type="Proteomes" id="UP000008064">
    <property type="component" value="Unassembled WGS sequence"/>
</dbReference>
<feature type="region of interest" description="Disordered" evidence="1">
    <location>
        <begin position="1"/>
        <end position="21"/>
    </location>
</feature>
<proteinExistence type="predicted"/>
<dbReference type="HOGENOM" id="CLU_1826475_0_0_1"/>
<gene>
    <name evidence="2" type="ORF">SERLADRAFT_479861</name>
</gene>
<reference evidence="2" key="1">
    <citation type="submission" date="2011-04" db="EMBL/GenBank/DDBJ databases">
        <title>Evolution of plant cell wall degrading machinery underlies the functional diversity of forest fungi.</title>
        <authorList>
            <consortium name="US DOE Joint Genome Institute (JGI-PGF)"/>
            <person name="Eastwood D.C."/>
            <person name="Floudas D."/>
            <person name="Binder M."/>
            <person name="Majcherczyk A."/>
            <person name="Schneider P."/>
            <person name="Aerts A."/>
            <person name="Asiegbu F.O."/>
            <person name="Baker S.E."/>
            <person name="Barry K."/>
            <person name="Bendiksby M."/>
            <person name="Blumentritt M."/>
            <person name="Coutinho P.M."/>
            <person name="Cullen D."/>
            <person name="Cullen D."/>
            <person name="Gathman A."/>
            <person name="Goodell B."/>
            <person name="Henrissat B."/>
            <person name="Ihrmark K."/>
            <person name="Kauserud H."/>
            <person name="Kohler A."/>
            <person name="LaButti K."/>
            <person name="Lapidus A."/>
            <person name="Lavin J.L."/>
            <person name="Lee Y.-H."/>
            <person name="Lindquist E."/>
            <person name="Lilly W."/>
            <person name="Lucas S."/>
            <person name="Morin E."/>
            <person name="Murat C."/>
            <person name="Oguiza J.A."/>
            <person name="Park J."/>
            <person name="Pisabarro A.G."/>
            <person name="Riley R."/>
            <person name="Rosling A."/>
            <person name="Salamov A."/>
            <person name="Schmidt O."/>
            <person name="Schmutz J."/>
            <person name="Skrede I."/>
            <person name="Stenlid J."/>
            <person name="Wiebenga A."/>
            <person name="Xie X."/>
            <person name="Kues U."/>
            <person name="Hibbett D.S."/>
            <person name="Hoffmeister D."/>
            <person name="Hogberg N."/>
            <person name="Martin F."/>
            <person name="Grigoriev I.V."/>
            <person name="Watkinson S.C."/>
        </authorList>
    </citation>
    <scope>NUCLEOTIDE SEQUENCE</scope>
    <source>
        <strain evidence="2">S7.9</strain>
    </source>
</reference>
<dbReference type="RefSeq" id="XP_007324080.1">
    <property type="nucleotide sequence ID" value="XM_007324018.1"/>
</dbReference>
<accession>F8PCG1</accession>
<dbReference type="EMBL" id="GL945444">
    <property type="protein sequence ID" value="EGO19359.1"/>
    <property type="molecule type" value="Genomic_DNA"/>
</dbReference>
<organism>
    <name type="scientific">Serpula lacrymans var. lacrymans (strain S7.9)</name>
    <name type="common">Dry rot fungus</name>
    <dbReference type="NCBI Taxonomy" id="578457"/>
    <lineage>
        <taxon>Eukaryota</taxon>
        <taxon>Fungi</taxon>
        <taxon>Dikarya</taxon>
        <taxon>Basidiomycota</taxon>
        <taxon>Agaricomycotina</taxon>
        <taxon>Agaricomycetes</taxon>
        <taxon>Agaricomycetidae</taxon>
        <taxon>Boletales</taxon>
        <taxon>Coniophorineae</taxon>
        <taxon>Serpulaceae</taxon>
        <taxon>Serpula</taxon>
    </lineage>
</organism>
<sequence>MGGGVTRAGQEGVSEGGRNTLLESDTRLGTLMAIYLGSQETLANHSARTASRDSKISFLGVYMAMPPQLSLHRMAQQSMLHPDAFLPVTQQVFHYHPRAFAWVLQVTPPEQPSTALSCDRRKKRTRFSTSNPITPLWILNV</sequence>
<evidence type="ECO:0000313" key="2">
    <source>
        <dbReference type="EMBL" id="EGO19359.1"/>
    </source>
</evidence>
<name>F8PCG1_SERL9</name>
<evidence type="ECO:0000256" key="1">
    <source>
        <dbReference type="SAM" id="MobiDB-lite"/>
    </source>
</evidence>
<dbReference type="GeneID" id="18821422"/>
<protein>
    <submittedName>
        <fullName evidence="2">Uncharacterized protein</fullName>
    </submittedName>
</protein>
<dbReference type="KEGG" id="sla:SERLADRAFT_479861"/>
<dbReference type="AlphaFoldDB" id="F8PCG1"/>